<dbReference type="PANTHER" id="PTHR43317:SF1">
    <property type="entry name" value="THERMOSPERMINE SYNTHASE ACAULIS5"/>
    <property type="match status" value="1"/>
</dbReference>
<accession>A0A2M7D758</accession>
<comment type="similarity">
    <text evidence="1 4">Belongs to the spermidine/spermine synthase family.</text>
</comment>
<evidence type="ECO:0000256" key="2">
    <source>
        <dbReference type="ARBA" id="ARBA00022679"/>
    </source>
</evidence>
<organism evidence="7 8">
    <name type="scientific">Candidatus Nealsonbacteria bacterium CG02_land_8_20_14_3_00_40_11</name>
    <dbReference type="NCBI Taxonomy" id="1974700"/>
    <lineage>
        <taxon>Bacteria</taxon>
        <taxon>Candidatus Nealsoniibacteriota</taxon>
    </lineage>
</organism>
<comment type="caution">
    <text evidence="4 5">Lacks conserved residue(s) required for the propagation of feature annotation.</text>
</comment>
<comment type="caution">
    <text evidence="7">The sequence shown here is derived from an EMBL/GenBank/DDBJ whole genome shotgun (WGS) entry which is preliminary data.</text>
</comment>
<evidence type="ECO:0000256" key="4">
    <source>
        <dbReference type="HAMAP-Rule" id="MF_00198"/>
    </source>
</evidence>
<dbReference type="GO" id="GO:0004766">
    <property type="term" value="F:spermidine synthase activity"/>
    <property type="evidence" value="ECO:0007669"/>
    <property type="project" value="UniProtKB-UniRule"/>
</dbReference>
<dbReference type="UniPathway" id="UPA00248">
    <property type="reaction ID" value="UER00314"/>
</dbReference>
<dbReference type="AlphaFoldDB" id="A0A2M7D758"/>
<dbReference type="InterPro" id="IPR001045">
    <property type="entry name" value="Spermi_synthase"/>
</dbReference>
<comment type="pathway">
    <text evidence="4">Amine and polyamine biosynthesis; spermidine biosynthesis; spermidine from putrescine: step 1/1.</text>
</comment>
<evidence type="ECO:0000256" key="1">
    <source>
        <dbReference type="ARBA" id="ARBA00007867"/>
    </source>
</evidence>
<feature type="transmembrane region" description="Helical" evidence="4">
    <location>
        <begin position="181"/>
        <end position="200"/>
    </location>
</feature>
<dbReference type="EMBL" id="PEUA01000070">
    <property type="protein sequence ID" value="PIV41694.1"/>
    <property type="molecule type" value="Genomic_DNA"/>
</dbReference>
<dbReference type="EC" id="2.5.1.16" evidence="4"/>
<dbReference type="NCBIfam" id="NF037959">
    <property type="entry name" value="MFS_SpdSyn"/>
    <property type="match status" value="1"/>
</dbReference>
<dbReference type="PANTHER" id="PTHR43317">
    <property type="entry name" value="THERMOSPERMINE SYNTHASE ACAULIS5"/>
    <property type="match status" value="1"/>
</dbReference>
<feature type="transmembrane region" description="Helical" evidence="4">
    <location>
        <begin position="7"/>
        <end position="25"/>
    </location>
</feature>
<evidence type="ECO:0000256" key="5">
    <source>
        <dbReference type="PROSITE-ProRule" id="PRU00354"/>
    </source>
</evidence>
<evidence type="ECO:0000256" key="3">
    <source>
        <dbReference type="ARBA" id="ARBA00023115"/>
    </source>
</evidence>
<comment type="function">
    <text evidence="4">Catalyzes the irreversible transfer of a propylamine group from the amino donor S-adenosylmethioninamine (decarboxy-AdoMet) to putrescine (1,4-diaminobutane) to yield spermidine.</text>
</comment>
<dbReference type="GO" id="GO:0005886">
    <property type="term" value="C:plasma membrane"/>
    <property type="evidence" value="ECO:0007669"/>
    <property type="project" value="UniProtKB-SubCell"/>
</dbReference>
<dbReference type="InterPro" id="IPR029063">
    <property type="entry name" value="SAM-dependent_MTases_sf"/>
</dbReference>
<gene>
    <name evidence="4" type="primary">speE</name>
    <name evidence="7" type="ORF">COS26_03185</name>
</gene>
<keyword evidence="4" id="KW-0472">Membrane</keyword>
<reference evidence="8" key="1">
    <citation type="submission" date="2017-09" db="EMBL/GenBank/DDBJ databases">
        <title>Depth-based differentiation of microbial function through sediment-hosted aquifers and enrichment of novel symbionts in the deep terrestrial subsurface.</title>
        <authorList>
            <person name="Probst A.J."/>
            <person name="Ladd B."/>
            <person name="Jarett J.K."/>
            <person name="Geller-Mcgrath D.E."/>
            <person name="Sieber C.M.K."/>
            <person name="Emerson J.B."/>
            <person name="Anantharaman K."/>
            <person name="Thomas B.C."/>
            <person name="Malmstrom R."/>
            <person name="Stieglmeier M."/>
            <person name="Klingl A."/>
            <person name="Woyke T."/>
            <person name="Ryan C.M."/>
            <person name="Banfield J.F."/>
        </authorList>
    </citation>
    <scope>NUCLEOTIDE SEQUENCE [LARGE SCALE GENOMIC DNA]</scope>
</reference>
<dbReference type="InterPro" id="IPR036259">
    <property type="entry name" value="MFS_trans_sf"/>
</dbReference>
<feature type="transmembrane region" description="Helical" evidence="4">
    <location>
        <begin position="158"/>
        <end position="175"/>
    </location>
</feature>
<keyword evidence="2 4" id="KW-0808">Transferase</keyword>
<dbReference type="PROSITE" id="PS51006">
    <property type="entry name" value="PABS_2"/>
    <property type="match status" value="1"/>
</dbReference>
<sequence>MKLNKIILIAFIFSGTAALIYQVAWIRPLHFVFGSTIYTVSIIFAVFMTGLALGSWLVSKYVDKLSNLPKTYALMELGIGLYGVLLLSIFSLIPDIYRSIYPFYQNFYLFEFTQFLSIFIILLIPTTLMGATFPVVAKFYTGEKIGKGIGEIYSANNLGAILGSFLAGFILIPILGIKSTIIFAGVINILIAFLILFIAAADFSKKIIPASLVLFFIFSVFGNYNIQELYSGGFYRSQYSKELLKETDFLYYKEGLHATVAVVRDPLEGARGLLINGKGQGSTAFSDMRVNSLLAYLPFLFKPDVKESLVIGLGTGTTPGHLAQLTKVTTVEIEPAILEAAKYFEVINLNVLENPNHNLVIADGRNYLLKSKEKYDIIIPEPSDPWQSFSTLLFSKEFMELAKEHLKEGGIYTQWAPVYQMRVEDFKNFYKTFNSVFPFVAAFVNVGEKENLPVKLPTTEIILLGSEEDIFTEEKLREAFTNLPREAQEEYLPAIWINSSNDLLNLLLFVSGEMEGYADKAEYITDDNAKLEFSAAKNILLPNPEEVISNIKNFLKQK</sequence>
<feature type="transmembrane region" description="Helical" evidence="4">
    <location>
        <begin position="37"/>
        <end position="59"/>
    </location>
</feature>
<feature type="transmembrane region" description="Helical" evidence="4">
    <location>
        <begin position="207"/>
        <end position="226"/>
    </location>
</feature>
<dbReference type="GO" id="GO:0010487">
    <property type="term" value="F:thermospermine synthase activity"/>
    <property type="evidence" value="ECO:0007669"/>
    <property type="project" value="TreeGrafter"/>
</dbReference>
<feature type="transmembrane region" description="Helical" evidence="4">
    <location>
        <begin position="113"/>
        <end position="137"/>
    </location>
</feature>
<keyword evidence="3 4" id="KW-0620">Polyamine biosynthesis</keyword>
<dbReference type="GO" id="GO:0008295">
    <property type="term" value="P:spermidine biosynthetic process"/>
    <property type="evidence" value="ECO:0007669"/>
    <property type="project" value="UniProtKB-UniRule"/>
</dbReference>
<dbReference type="SUPFAM" id="SSF53335">
    <property type="entry name" value="S-adenosyl-L-methionine-dependent methyltransferases"/>
    <property type="match status" value="1"/>
</dbReference>
<feature type="domain" description="PABS" evidence="6">
    <location>
        <begin position="232"/>
        <end position="467"/>
    </location>
</feature>
<feature type="binding site" evidence="4">
    <location>
        <position position="332"/>
    </location>
    <ligand>
        <name>S-methyl-5'-thioadenosine</name>
        <dbReference type="ChEBI" id="CHEBI:17509"/>
    </ligand>
</feature>
<dbReference type="Gene3D" id="3.40.50.150">
    <property type="entry name" value="Vaccinia Virus protein VP39"/>
    <property type="match status" value="1"/>
</dbReference>
<evidence type="ECO:0000259" key="6">
    <source>
        <dbReference type="PROSITE" id="PS51006"/>
    </source>
</evidence>
<keyword evidence="4" id="KW-0812">Transmembrane</keyword>
<keyword evidence="4" id="KW-1133">Transmembrane helix</keyword>
<evidence type="ECO:0000313" key="8">
    <source>
        <dbReference type="Proteomes" id="UP000230304"/>
    </source>
</evidence>
<feature type="transmembrane region" description="Helical" evidence="4">
    <location>
        <begin position="71"/>
        <end position="93"/>
    </location>
</feature>
<dbReference type="CDD" id="cd02440">
    <property type="entry name" value="AdoMet_MTases"/>
    <property type="match status" value="1"/>
</dbReference>
<dbReference type="InterPro" id="IPR030374">
    <property type="entry name" value="PABS"/>
</dbReference>
<comment type="caution">
    <text evidence="4">Lacks the conserved Asp active site.</text>
</comment>
<comment type="subunit">
    <text evidence="4">Homodimer or homotetramer.</text>
</comment>
<evidence type="ECO:0000313" key="7">
    <source>
        <dbReference type="EMBL" id="PIV41694.1"/>
    </source>
</evidence>
<protein>
    <recommendedName>
        <fullName evidence="4">Polyamine aminopropyltransferase</fullName>
    </recommendedName>
    <alternativeName>
        <fullName evidence="4">Putrescine aminopropyltransferase</fullName>
        <shortName evidence="4">PAPT</shortName>
    </alternativeName>
    <alternativeName>
        <fullName evidence="4">Spermidine synthase</fullName>
        <shortName evidence="4">SPDS</shortName>
        <shortName evidence="4">SPDSY</shortName>
        <ecNumber evidence="4">2.5.1.16</ecNumber>
    </alternativeName>
</protein>
<dbReference type="Proteomes" id="UP000230304">
    <property type="component" value="Unassembled WGS sequence"/>
</dbReference>
<dbReference type="Pfam" id="PF01564">
    <property type="entry name" value="Spermine_synth"/>
    <property type="match status" value="1"/>
</dbReference>
<proteinExistence type="inferred from homology"/>
<comment type="subcellular location">
    <subcellularLocation>
        <location evidence="4">Cell membrane</location>
        <topology evidence="4">Multi-pass membrane protein</topology>
    </subcellularLocation>
</comment>
<name>A0A2M7D758_9BACT</name>
<comment type="catalytic activity">
    <reaction evidence="4">
        <text>S-adenosyl 3-(methylsulfanyl)propylamine + putrescine = S-methyl-5'-thioadenosine + spermidine + H(+)</text>
        <dbReference type="Rhea" id="RHEA:12721"/>
        <dbReference type="ChEBI" id="CHEBI:15378"/>
        <dbReference type="ChEBI" id="CHEBI:17509"/>
        <dbReference type="ChEBI" id="CHEBI:57443"/>
        <dbReference type="ChEBI" id="CHEBI:57834"/>
        <dbReference type="ChEBI" id="CHEBI:326268"/>
        <dbReference type="EC" id="2.5.1.16"/>
    </reaction>
</comment>
<dbReference type="SUPFAM" id="SSF103473">
    <property type="entry name" value="MFS general substrate transporter"/>
    <property type="match status" value="1"/>
</dbReference>
<feature type="binding site" evidence="4">
    <location>
        <begin position="363"/>
        <end position="364"/>
    </location>
    <ligand>
        <name>S-methyl-5'-thioadenosine</name>
        <dbReference type="ChEBI" id="CHEBI:17509"/>
    </ligand>
</feature>
<dbReference type="HAMAP" id="MF_00198">
    <property type="entry name" value="Spermidine_synth"/>
    <property type="match status" value="1"/>
</dbReference>
<dbReference type="Gene3D" id="1.20.1250.20">
    <property type="entry name" value="MFS general substrate transporter like domains"/>
    <property type="match status" value="1"/>
</dbReference>
<keyword evidence="4" id="KW-0745">Spermidine biosynthesis</keyword>
<keyword evidence="4" id="KW-1003">Cell membrane</keyword>